<organism evidence="4 5">
    <name type="scientific">Labrys monachus</name>
    <dbReference type="NCBI Taxonomy" id="217067"/>
    <lineage>
        <taxon>Bacteria</taxon>
        <taxon>Pseudomonadati</taxon>
        <taxon>Pseudomonadota</taxon>
        <taxon>Alphaproteobacteria</taxon>
        <taxon>Hyphomicrobiales</taxon>
        <taxon>Xanthobacteraceae</taxon>
        <taxon>Labrys</taxon>
    </lineage>
</organism>
<evidence type="ECO:0000259" key="3">
    <source>
        <dbReference type="Pfam" id="PF01266"/>
    </source>
</evidence>
<proteinExistence type="predicted"/>
<dbReference type="EC" id="1.5.3.1" evidence="4"/>
<evidence type="ECO:0000256" key="1">
    <source>
        <dbReference type="ARBA" id="ARBA00023002"/>
    </source>
</evidence>
<dbReference type="SUPFAM" id="SSF51905">
    <property type="entry name" value="FAD/NAD(P)-binding domain"/>
    <property type="match status" value="1"/>
</dbReference>
<keyword evidence="1 4" id="KW-0560">Oxidoreductase</keyword>
<dbReference type="PANTHER" id="PTHR13847">
    <property type="entry name" value="SARCOSINE DEHYDROGENASE-RELATED"/>
    <property type="match status" value="1"/>
</dbReference>
<dbReference type="Proteomes" id="UP001237448">
    <property type="component" value="Unassembled WGS sequence"/>
</dbReference>
<gene>
    <name evidence="4" type="ORF">J3R73_000270</name>
</gene>
<dbReference type="InterPro" id="IPR006076">
    <property type="entry name" value="FAD-dep_OxRdtase"/>
</dbReference>
<evidence type="ECO:0000256" key="2">
    <source>
        <dbReference type="SAM" id="MobiDB-lite"/>
    </source>
</evidence>
<accession>A0ABU0F791</accession>
<dbReference type="EMBL" id="JAUSVK010000001">
    <property type="protein sequence ID" value="MDQ0390478.1"/>
    <property type="molecule type" value="Genomic_DNA"/>
</dbReference>
<reference evidence="4 5" key="1">
    <citation type="submission" date="2023-07" db="EMBL/GenBank/DDBJ databases">
        <title>Genomic Encyclopedia of Type Strains, Phase IV (KMG-IV): sequencing the most valuable type-strain genomes for metagenomic binning, comparative biology and taxonomic classification.</title>
        <authorList>
            <person name="Goeker M."/>
        </authorList>
    </citation>
    <scope>NUCLEOTIDE SEQUENCE [LARGE SCALE GENOMIC DNA]</scope>
    <source>
        <strain evidence="4 5">DSM 5896</strain>
    </source>
</reference>
<evidence type="ECO:0000313" key="4">
    <source>
        <dbReference type="EMBL" id="MDQ0390478.1"/>
    </source>
</evidence>
<evidence type="ECO:0000313" key="5">
    <source>
        <dbReference type="Proteomes" id="UP001237448"/>
    </source>
</evidence>
<dbReference type="GO" id="GO:0008115">
    <property type="term" value="F:sarcosine oxidase activity"/>
    <property type="evidence" value="ECO:0007669"/>
    <property type="project" value="UniProtKB-EC"/>
</dbReference>
<dbReference type="Pfam" id="PF01266">
    <property type="entry name" value="DAO"/>
    <property type="match status" value="1"/>
</dbReference>
<feature type="domain" description="FAD dependent oxidoreductase" evidence="3">
    <location>
        <begin position="19"/>
        <end position="368"/>
    </location>
</feature>
<name>A0ABU0F791_9HYPH</name>
<keyword evidence="5" id="KW-1185">Reference proteome</keyword>
<sequence>MQVPLRISEYRDTTATRPDVVVVGSGIVGLASAFFASREGLRVLVLERMQAPASLTSRRSGEGVRAQWGLQRNIAISLESIDFYKNFDELVGIEGHGSGYRPIGYLYASRTEKGAAALKERVVHQAGIGLAGIEYIEGAALCECAPLLAPDAVGAAFRREDGVIDIDRVIAGYRRSMEADLLLDTEVLSIAPQAGGVAIATSHGPISAGAVVVAAGVRTAGLLSGFASAPAMRTARASILRVKADGIPLDHPTTIDVDIGSFWRPDIGGARMTASFSGTQFVPDGLEDPVPEPGYLDHAIATVAPMTPRWREWAASLGDSHLRTGTFAVTRDGSPVIGQLPDAAGIFVNGGYGGHGVMMSPAGARRLAGLLASGRSDPVNPFSVERFEAGHAPDPEPMTIHLTDNDESPRP</sequence>
<comment type="caution">
    <text evidence="4">The sequence shown here is derived from an EMBL/GenBank/DDBJ whole genome shotgun (WGS) entry which is preliminary data.</text>
</comment>
<dbReference type="Gene3D" id="3.50.50.60">
    <property type="entry name" value="FAD/NAD(P)-binding domain"/>
    <property type="match status" value="1"/>
</dbReference>
<dbReference type="InterPro" id="IPR036188">
    <property type="entry name" value="FAD/NAD-bd_sf"/>
</dbReference>
<protein>
    <submittedName>
        <fullName evidence="4">Sarcosine oxidase subunit beta</fullName>
        <ecNumber evidence="4">1.5.3.1</ecNumber>
    </submittedName>
</protein>
<feature type="region of interest" description="Disordered" evidence="2">
    <location>
        <begin position="388"/>
        <end position="411"/>
    </location>
</feature>
<dbReference type="RefSeq" id="WP_307421658.1">
    <property type="nucleotide sequence ID" value="NZ_JAUSVK010000001.1"/>
</dbReference>
<dbReference type="Gene3D" id="3.30.9.10">
    <property type="entry name" value="D-Amino Acid Oxidase, subunit A, domain 2"/>
    <property type="match status" value="1"/>
</dbReference>